<dbReference type="InterPro" id="IPR029787">
    <property type="entry name" value="Nucleotide_cyclase"/>
</dbReference>
<dbReference type="InterPro" id="IPR050469">
    <property type="entry name" value="Diguanylate_Cyclase"/>
</dbReference>
<feature type="transmembrane region" description="Helical" evidence="3">
    <location>
        <begin position="233"/>
        <end position="252"/>
    </location>
</feature>
<dbReference type="EMBL" id="CP001389">
    <property type="protein sequence ID" value="ACP25843.1"/>
    <property type="molecule type" value="Genomic_DNA"/>
</dbReference>
<evidence type="ECO:0000313" key="5">
    <source>
        <dbReference type="EMBL" id="ACP25843.1"/>
    </source>
</evidence>
<feature type="transmembrane region" description="Helical" evidence="3">
    <location>
        <begin position="193"/>
        <end position="213"/>
    </location>
</feature>
<dbReference type="PATRIC" id="fig|394.7.peg.4904"/>
<dbReference type="GO" id="GO:0052621">
    <property type="term" value="F:diguanylate cyclase activity"/>
    <property type="evidence" value="ECO:0007669"/>
    <property type="project" value="UniProtKB-EC"/>
</dbReference>
<evidence type="ECO:0000259" key="4">
    <source>
        <dbReference type="PROSITE" id="PS50887"/>
    </source>
</evidence>
<feature type="transmembrane region" description="Helical" evidence="3">
    <location>
        <begin position="103"/>
        <end position="123"/>
    </location>
</feature>
<organism evidence="5 6">
    <name type="scientific">Sinorhizobium fredii (strain NBRC 101917 / NGR234)</name>
    <dbReference type="NCBI Taxonomy" id="394"/>
    <lineage>
        <taxon>Bacteria</taxon>
        <taxon>Pseudomonadati</taxon>
        <taxon>Pseudomonadota</taxon>
        <taxon>Alphaproteobacteria</taxon>
        <taxon>Hyphomicrobiales</taxon>
        <taxon>Rhizobiaceae</taxon>
        <taxon>Sinorhizobium/Ensifer group</taxon>
        <taxon>Sinorhizobium</taxon>
    </lineage>
</organism>
<dbReference type="SUPFAM" id="SSF55073">
    <property type="entry name" value="Nucleotide cyclase"/>
    <property type="match status" value="1"/>
</dbReference>
<evidence type="ECO:0000256" key="1">
    <source>
        <dbReference type="ARBA" id="ARBA00012528"/>
    </source>
</evidence>
<feature type="transmembrane region" description="Helical" evidence="3">
    <location>
        <begin position="79"/>
        <end position="97"/>
    </location>
</feature>
<dbReference type="NCBIfam" id="TIGR00254">
    <property type="entry name" value="GGDEF"/>
    <property type="match status" value="1"/>
</dbReference>
<dbReference type="InterPro" id="IPR000160">
    <property type="entry name" value="GGDEF_dom"/>
</dbReference>
<dbReference type="eggNOG" id="COG3706">
    <property type="taxonomic scope" value="Bacteria"/>
</dbReference>
<feature type="transmembrane region" description="Helical" evidence="3">
    <location>
        <begin position="130"/>
        <end position="150"/>
    </location>
</feature>
<dbReference type="AlphaFoldDB" id="C3MEH4"/>
<sequence length="458" mass="48958">MRERKSNRSNCSEFGRPSLTRRRYEFDHAYRWLESHPLHFSTTGRFEMSIFPAISVIAQLALLSALLRLRSSETAARDFSIACALSAIATLLLMASTSFSMPIVAMPGYAAMIAAFFGFLIGLRRLLASSVPIGVCAALALAAAAAGLLIDPGGQGSLAGRLIVIAGCGAALLAVIGLPILERRANDKRAIRTGAIGLLTVAFTGLVHALGFAPQTSLGLSASPASLIFDFSLVFLQLFFLPALFVAVILTIENRVIANLRTLLARDPLTGALSRRALIEDGERTIADCLAHHRPAAFLQLDLDYFKQINDHYGHACGDMALAHFVATVSAFLDGRGIFGRIGGEEFGIVLPDHTEEQAAAVAEAICRAVRDTPVGRAHQRIRLTVSIGIAAAAPGDTIMDVMIRADLALYDSKADGRDRCSIARQRHIDASARALAAAAAQLRQADASHQDQLRHTA</sequence>
<dbReference type="Pfam" id="PF00990">
    <property type="entry name" value="GGDEF"/>
    <property type="match status" value="1"/>
</dbReference>
<dbReference type="Proteomes" id="UP000001054">
    <property type="component" value="Chromosome"/>
</dbReference>
<comment type="catalytic activity">
    <reaction evidence="2">
        <text>2 GTP = 3',3'-c-di-GMP + 2 diphosphate</text>
        <dbReference type="Rhea" id="RHEA:24898"/>
        <dbReference type="ChEBI" id="CHEBI:33019"/>
        <dbReference type="ChEBI" id="CHEBI:37565"/>
        <dbReference type="ChEBI" id="CHEBI:58805"/>
        <dbReference type="EC" id="2.7.7.65"/>
    </reaction>
</comment>
<keyword evidence="3" id="KW-0472">Membrane</keyword>
<proteinExistence type="predicted"/>
<keyword evidence="3" id="KW-0812">Transmembrane</keyword>
<keyword evidence="6" id="KW-1185">Reference proteome</keyword>
<feature type="domain" description="GGDEF" evidence="4">
    <location>
        <begin position="294"/>
        <end position="426"/>
    </location>
</feature>
<protein>
    <recommendedName>
        <fullName evidence="1">diguanylate cyclase</fullName>
        <ecNumber evidence="1">2.7.7.65</ecNumber>
    </recommendedName>
</protein>
<dbReference type="PANTHER" id="PTHR45138">
    <property type="entry name" value="REGULATORY COMPONENTS OF SENSORY TRANSDUCTION SYSTEM"/>
    <property type="match status" value="1"/>
</dbReference>
<accession>C3MEH4</accession>
<dbReference type="CDD" id="cd01949">
    <property type="entry name" value="GGDEF"/>
    <property type="match status" value="1"/>
</dbReference>
<dbReference type="PANTHER" id="PTHR45138:SF9">
    <property type="entry name" value="DIGUANYLATE CYCLASE DGCM-RELATED"/>
    <property type="match status" value="1"/>
</dbReference>
<evidence type="ECO:0000313" key="6">
    <source>
        <dbReference type="Proteomes" id="UP000001054"/>
    </source>
</evidence>
<keyword evidence="3" id="KW-1133">Transmembrane helix</keyword>
<reference evidence="5 6" key="1">
    <citation type="journal article" date="2009" name="Appl. Environ. Microbiol.">
        <title>Rhizobium sp. strain NGR234 possesses a remarkable number of secretion systems.</title>
        <authorList>
            <person name="Schmeisser C."/>
            <person name="Liesegang H."/>
            <person name="Krysciak D."/>
            <person name="Bakkou N."/>
            <person name="Le Quere A."/>
            <person name="Wollherr A."/>
            <person name="Heinemeyer I."/>
            <person name="Morgenstern B."/>
            <person name="Pommerening-Roeser A."/>
            <person name="Flores M."/>
            <person name="Palacios R."/>
            <person name="Brenner S."/>
            <person name="Gottschalk G."/>
            <person name="Schmitz R.A."/>
            <person name="Broughton W.J."/>
            <person name="Perret X."/>
            <person name="Strittmatter A.W."/>
            <person name="Streit W.R."/>
        </authorList>
    </citation>
    <scope>NUCLEOTIDE SEQUENCE [LARGE SCALE GENOMIC DNA]</scope>
    <source>
        <strain evidence="6">NBRC 101917 / NGR234</strain>
    </source>
</reference>
<feature type="transmembrane region" description="Helical" evidence="3">
    <location>
        <begin position="162"/>
        <end position="181"/>
    </location>
</feature>
<dbReference type="PROSITE" id="PS50887">
    <property type="entry name" value="GGDEF"/>
    <property type="match status" value="1"/>
</dbReference>
<gene>
    <name evidence="5" type="ordered locus">NGR_c20800</name>
</gene>
<dbReference type="OrthoDB" id="9812260at2"/>
<dbReference type="Gene3D" id="3.30.70.270">
    <property type="match status" value="1"/>
</dbReference>
<dbReference type="HOGENOM" id="CLU_000445_11_1_5"/>
<dbReference type="InterPro" id="IPR043128">
    <property type="entry name" value="Rev_trsase/Diguanyl_cyclase"/>
</dbReference>
<dbReference type="STRING" id="394.NGR_c20800"/>
<dbReference type="SMART" id="SM00267">
    <property type="entry name" value="GGDEF"/>
    <property type="match status" value="1"/>
</dbReference>
<feature type="transmembrane region" description="Helical" evidence="3">
    <location>
        <begin position="48"/>
        <end position="67"/>
    </location>
</feature>
<dbReference type="KEGG" id="rhi:NGR_c20800"/>
<name>C3MEH4_SINFN</name>
<dbReference type="EC" id="2.7.7.65" evidence="1"/>
<dbReference type="FunFam" id="3.30.70.270:FF:000001">
    <property type="entry name" value="Diguanylate cyclase domain protein"/>
    <property type="match status" value="1"/>
</dbReference>
<evidence type="ECO:0000256" key="3">
    <source>
        <dbReference type="SAM" id="Phobius"/>
    </source>
</evidence>
<evidence type="ECO:0000256" key="2">
    <source>
        <dbReference type="ARBA" id="ARBA00034247"/>
    </source>
</evidence>